<evidence type="ECO:0000256" key="1">
    <source>
        <dbReference type="ARBA" id="ARBA00022723"/>
    </source>
</evidence>
<keyword evidence="8" id="KW-1185">Reference proteome</keyword>
<feature type="region of interest" description="Disordered" evidence="5">
    <location>
        <begin position="224"/>
        <end position="258"/>
    </location>
</feature>
<dbReference type="HOGENOM" id="CLU_049195_0_0_1"/>
<organism evidence="7 8">
    <name type="scientific">Pichia sorbitophila (strain ATCC MYA-4447 / BCRC 22081 / CBS 7064 / NBRC 10061 / NRRL Y-12695)</name>
    <name type="common">Hybrid yeast</name>
    <dbReference type="NCBI Taxonomy" id="559304"/>
    <lineage>
        <taxon>Eukaryota</taxon>
        <taxon>Fungi</taxon>
        <taxon>Dikarya</taxon>
        <taxon>Ascomycota</taxon>
        <taxon>Saccharomycotina</taxon>
        <taxon>Pichiomycetes</taxon>
        <taxon>Debaryomycetaceae</taxon>
        <taxon>Millerozyma</taxon>
    </lineage>
</organism>
<reference evidence="7 8" key="1">
    <citation type="journal article" date="2012" name="G3 (Bethesda)">
        <title>Pichia sorbitophila, an interspecies yeast hybrid reveals early steps of genome resolution following polyploidization.</title>
        <authorList>
            <person name="Leh Louis V."/>
            <person name="Despons L."/>
            <person name="Friedrich A."/>
            <person name="Martin T."/>
            <person name="Durrens P."/>
            <person name="Casaregola S."/>
            <person name="Neuveglise C."/>
            <person name="Fairhead C."/>
            <person name="Marck C."/>
            <person name="Cruz J.A."/>
            <person name="Straub M.L."/>
            <person name="Kugler V."/>
            <person name="Sacerdot C."/>
            <person name="Uzunov Z."/>
            <person name="Thierry A."/>
            <person name="Weiss S."/>
            <person name="Bleykasten C."/>
            <person name="De Montigny J."/>
            <person name="Jacques N."/>
            <person name="Jung P."/>
            <person name="Lemaire M."/>
            <person name="Mallet S."/>
            <person name="Morel G."/>
            <person name="Richard G.F."/>
            <person name="Sarkar A."/>
            <person name="Savel G."/>
            <person name="Schacherer J."/>
            <person name="Seret M.L."/>
            <person name="Talla E."/>
            <person name="Samson G."/>
            <person name="Jubin C."/>
            <person name="Poulain J."/>
            <person name="Vacherie B."/>
            <person name="Barbe V."/>
            <person name="Pelletier E."/>
            <person name="Sherman D.J."/>
            <person name="Westhof E."/>
            <person name="Weissenbach J."/>
            <person name="Baret P.V."/>
            <person name="Wincker P."/>
            <person name="Gaillardin C."/>
            <person name="Dujon B."/>
            <person name="Souciet J.L."/>
        </authorList>
    </citation>
    <scope>NUCLEOTIDE SEQUENCE [LARGE SCALE GENOMIC DNA]</scope>
    <source>
        <strain evidence="8">ATCC MYA-4447 / BCRC 22081 / CBS 7064 / NBRC 10061 / NRRL Y-12695</strain>
    </source>
</reference>
<dbReference type="GO" id="GO:0008270">
    <property type="term" value="F:zinc ion binding"/>
    <property type="evidence" value="ECO:0007669"/>
    <property type="project" value="UniProtKB-KW"/>
</dbReference>
<proteinExistence type="predicted"/>
<name>G8YCN7_PICSO</name>
<feature type="compositionally biased region" description="Basic residues" evidence="5">
    <location>
        <begin position="114"/>
        <end position="123"/>
    </location>
</feature>
<protein>
    <submittedName>
        <fullName evidence="7">Piso0_002460 protein</fullName>
    </submittedName>
</protein>
<dbReference type="STRING" id="559304.G8YCN7"/>
<dbReference type="InterPro" id="IPR003656">
    <property type="entry name" value="Znf_BED"/>
</dbReference>
<dbReference type="Pfam" id="PF02892">
    <property type="entry name" value="zf-BED"/>
    <property type="match status" value="1"/>
</dbReference>
<sequence>MSYFSSGNNPLAFPTYGQAPLPQRSLTGLTGIQQPPPPQLGQIQEHGHPHGDPSSAAGLGHGQQQVQHQGGESIGLRAHQVQGPGMGGVPGQQGNSSAQAQTAKDTHHTERKERKNRPGQKFGAKKKSWVWTWFIQDSQDPNVAACDYCGKIITRLPSDKGSPKKLSEHLKTHKLTKDSINDSRPIPIDGSGISYASNGMPLKYASNFQTSPQQMALQHAKTPIMGPMKGQLGEDIDVDSRKKARYSKTKRKAPEGSLDTSLESYDMQSNRRFLSSEFDNSPYSSMKFHKHLMKFLTENKLSINVIKSHSFQQLIYDLRSDSVTELLELTSLYSSLLEVSIFDSNDKTSSNDHNPDSSSSMPPANQSNVVNAMRQGVDSKIHNPNSI</sequence>
<dbReference type="OrthoDB" id="4095286at2759"/>
<feature type="compositionally biased region" description="Basic and acidic residues" evidence="5">
    <location>
        <begin position="104"/>
        <end position="113"/>
    </location>
</feature>
<feature type="compositionally biased region" description="Basic residues" evidence="5">
    <location>
        <begin position="242"/>
        <end position="251"/>
    </location>
</feature>
<feature type="region of interest" description="Disordered" evidence="5">
    <location>
        <begin position="345"/>
        <end position="366"/>
    </location>
</feature>
<evidence type="ECO:0000313" key="7">
    <source>
        <dbReference type="EMBL" id="CCE82718.1"/>
    </source>
</evidence>
<evidence type="ECO:0000313" key="8">
    <source>
        <dbReference type="Proteomes" id="UP000005222"/>
    </source>
</evidence>
<dbReference type="EMBL" id="FO082050">
    <property type="protein sequence ID" value="CCE82718.1"/>
    <property type="molecule type" value="Genomic_DNA"/>
</dbReference>
<evidence type="ECO:0000259" key="6">
    <source>
        <dbReference type="PROSITE" id="PS50808"/>
    </source>
</evidence>
<dbReference type="SMART" id="SM00614">
    <property type="entry name" value="ZnF_BED"/>
    <property type="match status" value="1"/>
</dbReference>
<gene>
    <name evidence="7" type="primary">Piso0_002460</name>
    <name evidence="7" type="ORF">GNLVRS01_PISO0J12461g</name>
</gene>
<keyword evidence="2 4" id="KW-0863">Zinc-finger</keyword>
<evidence type="ECO:0000256" key="5">
    <source>
        <dbReference type="SAM" id="MobiDB-lite"/>
    </source>
</evidence>
<keyword evidence="3" id="KW-0862">Zinc</keyword>
<evidence type="ECO:0000256" key="2">
    <source>
        <dbReference type="ARBA" id="ARBA00022771"/>
    </source>
</evidence>
<dbReference type="InParanoid" id="G8YCN7"/>
<dbReference type="eggNOG" id="ENOG502SA0F">
    <property type="taxonomic scope" value="Eukaryota"/>
</dbReference>
<evidence type="ECO:0000256" key="4">
    <source>
        <dbReference type="PROSITE-ProRule" id="PRU00027"/>
    </source>
</evidence>
<feature type="compositionally biased region" description="Low complexity" evidence="5">
    <location>
        <begin position="62"/>
        <end position="71"/>
    </location>
</feature>
<dbReference type="PROSITE" id="PS50808">
    <property type="entry name" value="ZF_BED"/>
    <property type="match status" value="1"/>
</dbReference>
<dbReference type="OMA" id="NIAKCTY"/>
<evidence type="ECO:0000256" key="3">
    <source>
        <dbReference type="ARBA" id="ARBA00022833"/>
    </source>
</evidence>
<dbReference type="Proteomes" id="UP000005222">
    <property type="component" value="Chromosome J"/>
</dbReference>
<feature type="region of interest" description="Disordered" evidence="5">
    <location>
        <begin position="1"/>
        <end position="123"/>
    </location>
</feature>
<accession>G8YCN7</accession>
<keyword evidence="1" id="KW-0479">Metal-binding</keyword>
<dbReference type="AlphaFoldDB" id="G8YCN7"/>
<feature type="compositionally biased region" description="Basic and acidic residues" evidence="5">
    <location>
        <begin position="345"/>
        <end position="355"/>
    </location>
</feature>
<dbReference type="GO" id="GO:0003677">
    <property type="term" value="F:DNA binding"/>
    <property type="evidence" value="ECO:0007669"/>
    <property type="project" value="InterPro"/>
</dbReference>
<feature type="domain" description="BED-type" evidence="6">
    <location>
        <begin position="125"/>
        <end position="180"/>
    </location>
</feature>